<feature type="region of interest" description="Disordered" evidence="1">
    <location>
        <begin position="25"/>
        <end position="47"/>
    </location>
</feature>
<organism evidence="3 4">
    <name type="scientific">Aristolochia fimbriata</name>
    <name type="common">White veined hardy Dutchman's pipe vine</name>
    <dbReference type="NCBI Taxonomy" id="158543"/>
    <lineage>
        <taxon>Eukaryota</taxon>
        <taxon>Viridiplantae</taxon>
        <taxon>Streptophyta</taxon>
        <taxon>Embryophyta</taxon>
        <taxon>Tracheophyta</taxon>
        <taxon>Spermatophyta</taxon>
        <taxon>Magnoliopsida</taxon>
        <taxon>Magnoliidae</taxon>
        <taxon>Piperales</taxon>
        <taxon>Aristolochiaceae</taxon>
        <taxon>Aristolochia</taxon>
    </lineage>
</organism>
<feature type="chain" id="PRO_5043507506" evidence="2">
    <location>
        <begin position="21"/>
        <end position="175"/>
    </location>
</feature>
<reference evidence="3 4" key="1">
    <citation type="submission" date="2021-07" db="EMBL/GenBank/DDBJ databases">
        <title>The Aristolochia fimbriata genome: insights into angiosperm evolution, floral development and chemical biosynthesis.</title>
        <authorList>
            <person name="Jiao Y."/>
        </authorList>
    </citation>
    <scope>NUCLEOTIDE SEQUENCE [LARGE SCALE GENOMIC DNA]</scope>
    <source>
        <strain evidence="3">IBCAS-2021</strain>
        <tissue evidence="3">Leaf</tissue>
    </source>
</reference>
<accession>A0AAV7E1Z9</accession>
<evidence type="ECO:0000313" key="3">
    <source>
        <dbReference type="EMBL" id="KAG9442269.1"/>
    </source>
</evidence>
<comment type="caution">
    <text evidence="3">The sequence shown here is derived from an EMBL/GenBank/DDBJ whole genome shotgun (WGS) entry which is preliminary data.</text>
</comment>
<name>A0AAV7E1Z9_ARIFI</name>
<gene>
    <name evidence="3" type="ORF">H6P81_018123</name>
</gene>
<keyword evidence="4" id="KW-1185">Reference proteome</keyword>
<sequence length="175" mass="19752">MWVKMTKWMRFLSFDSFNLASLIPPHPATDEKEKSPARALHGKKTEKKPHLRKFLPNSTFNLLLSLSLSAPRYPSAIPVKKRHFRCSEGASANRRFGNSINIYFRALRKTGRMTVVCSNSPICRGVRTAEMRALVSMKLRHAEAGKKETGTREDSVMFLVLVLSLVDFVPSACLS</sequence>
<dbReference type="Proteomes" id="UP000825729">
    <property type="component" value="Unassembled WGS sequence"/>
</dbReference>
<evidence type="ECO:0000313" key="4">
    <source>
        <dbReference type="Proteomes" id="UP000825729"/>
    </source>
</evidence>
<evidence type="ECO:0000256" key="1">
    <source>
        <dbReference type="SAM" id="MobiDB-lite"/>
    </source>
</evidence>
<feature type="signal peptide" evidence="2">
    <location>
        <begin position="1"/>
        <end position="20"/>
    </location>
</feature>
<dbReference type="AlphaFoldDB" id="A0AAV7E1Z9"/>
<proteinExistence type="predicted"/>
<keyword evidence="2" id="KW-0732">Signal</keyword>
<dbReference type="EMBL" id="JAINDJ010000007">
    <property type="protein sequence ID" value="KAG9442269.1"/>
    <property type="molecule type" value="Genomic_DNA"/>
</dbReference>
<protein>
    <submittedName>
        <fullName evidence="3">Uncharacterized protein</fullName>
    </submittedName>
</protein>
<evidence type="ECO:0000256" key="2">
    <source>
        <dbReference type="SAM" id="SignalP"/>
    </source>
</evidence>